<protein>
    <submittedName>
        <fullName evidence="13">P-loop containing nucleoside triphosphate hydrolase protein</fullName>
    </submittedName>
</protein>
<feature type="domain" description="Helicase ATP-binding" evidence="11">
    <location>
        <begin position="949"/>
        <end position="1152"/>
    </location>
</feature>
<evidence type="ECO:0000256" key="1">
    <source>
        <dbReference type="ARBA" id="ARBA00004123"/>
    </source>
</evidence>
<dbReference type="PROSITE" id="PS51192">
    <property type="entry name" value="HELICASE_ATP_BIND_1"/>
    <property type="match status" value="1"/>
</dbReference>
<gene>
    <name evidence="13" type="ORF">BDW59DRAFT_161595</name>
</gene>
<feature type="compositionally biased region" description="Low complexity" evidence="9">
    <location>
        <begin position="876"/>
        <end position="885"/>
    </location>
</feature>
<feature type="region of interest" description="Disordered" evidence="9">
    <location>
        <begin position="193"/>
        <end position="219"/>
    </location>
</feature>
<keyword evidence="6" id="KW-0067">ATP-binding</keyword>
<dbReference type="PROSITE" id="PS50105">
    <property type="entry name" value="SAM_DOMAIN"/>
    <property type="match status" value="1"/>
</dbReference>
<evidence type="ECO:0000259" key="10">
    <source>
        <dbReference type="PROSITE" id="PS50105"/>
    </source>
</evidence>
<keyword evidence="3" id="KW-0547">Nucleotide-binding</keyword>
<evidence type="ECO:0000256" key="4">
    <source>
        <dbReference type="ARBA" id="ARBA00022801"/>
    </source>
</evidence>
<dbReference type="PANTHER" id="PTHR45797:SF1">
    <property type="entry name" value="HELICASE ARIP4"/>
    <property type="match status" value="1"/>
</dbReference>
<dbReference type="CDD" id="cd18793">
    <property type="entry name" value="SF2_C_SNF"/>
    <property type="match status" value="1"/>
</dbReference>
<dbReference type="InterPro" id="IPR001650">
    <property type="entry name" value="Helicase_C-like"/>
</dbReference>
<keyword evidence="14" id="KW-1185">Reference proteome</keyword>
<feature type="compositionally biased region" description="Polar residues" evidence="9">
    <location>
        <begin position="1708"/>
        <end position="1720"/>
    </location>
</feature>
<dbReference type="InterPro" id="IPR044574">
    <property type="entry name" value="ARIP4-like"/>
</dbReference>
<dbReference type="InterPro" id="IPR014001">
    <property type="entry name" value="Helicase_ATP-bd"/>
</dbReference>
<feature type="domain" description="Helicase C-terminal" evidence="12">
    <location>
        <begin position="1328"/>
        <end position="1490"/>
    </location>
</feature>
<feature type="domain" description="SAM" evidence="10">
    <location>
        <begin position="11"/>
        <end position="91"/>
    </location>
</feature>
<evidence type="ECO:0000313" key="14">
    <source>
        <dbReference type="Proteomes" id="UP001610335"/>
    </source>
</evidence>
<evidence type="ECO:0000256" key="7">
    <source>
        <dbReference type="ARBA" id="ARBA00023125"/>
    </source>
</evidence>
<dbReference type="Gene3D" id="3.40.50.300">
    <property type="entry name" value="P-loop containing nucleotide triphosphate hydrolases"/>
    <property type="match status" value="1"/>
</dbReference>
<evidence type="ECO:0000256" key="9">
    <source>
        <dbReference type="SAM" id="MobiDB-lite"/>
    </source>
</evidence>
<dbReference type="Gene3D" id="3.40.50.10810">
    <property type="entry name" value="Tandem AAA-ATPase domain"/>
    <property type="match status" value="1"/>
</dbReference>
<keyword evidence="7" id="KW-0238">DNA-binding</keyword>
<feature type="region of interest" description="Disordered" evidence="9">
    <location>
        <begin position="536"/>
        <end position="602"/>
    </location>
</feature>
<dbReference type="EMBL" id="JBFXLS010000035">
    <property type="protein sequence ID" value="KAL2825636.1"/>
    <property type="molecule type" value="Genomic_DNA"/>
</dbReference>
<evidence type="ECO:0000259" key="11">
    <source>
        <dbReference type="PROSITE" id="PS51192"/>
    </source>
</evidence>
<feature type="region of interest" description="Disordered" evidence="9">
    <location>
        <begin position="106"/>
        <end position="125"/>
    </location>
</feature>
<feature type="region of interest" description="Disordered" evidence="9">
    <location>
        <begin position="1708"/>
        <end position="1765"/>
    </location>
</feature>
<feature type="region of interest" description="Disordered" evidence="9">
    <location>
        <begin position="1542"/>
        <end position="1567"/>
    </location>
</feature>
<dbReference type="InterPro" id="IPR056026">
    <property type="entry name" value="DUF7607"/>
</dbReference>
<evidence type="ECO:0000259" key="12">
    <source>
        <dbReference type="PROSITE" id="PS51194"/>
    </source>
</evidence>
<evidence type="ECO:0000256" key="3">
    <source>
        <dbReference type="ARBA" id="ARBA00022741"/>
    </source>
</evidence>
<comment type="caution">
    <text evidence="13">The sequence shown here is derived from an EMBL/GenBank/DDBJ whole genome shotgun (WGS) entry which is preliminary data.</text>
</comment>
<evidence type="ECO:0000256" key="2">
    <source>
        <dbReference type="ARBA" id="ARBA00007025"/>
    </source>
</evidence>
<sequence>MQASSGDPLDWTVDEVVSFLCHDDQTPWSQSASRLPRPDPVRFEASLRDNLITGEILLQDVDKPALRDDLGLRALGHRSSIMLAIRYLQQRSQKFQQALSLAPNLTSPSPMSTSLYRQESTPRPSPIQNANSFLSNGFGTMGHTTTPSTPLLNMPLSMNSISDTLNSGDGADFAGNRARSGPQAELHASAQDNFPENLEPGHTRPQEQTVIDNHGKKRRRLDLSSSIETRSNNLASATVNNKTQTEDWYMGPGALTPDQIFYSPDPDDNDQTFTLMPSKLPTAQRLFVNKCLGYFFKESPIKLKSDQGCSRWAVVPYKPSEVKSPSDKCFTLYTTKQGTVNVSKERIDDWPQLQHQREVNDKVQTSSESLNPSDPFAYLLEKYPVQEESGYCYPLYGGSGSEGGFDDETWGEIDDEHRESPAPQQTKLGPMEIESIIKECISEYESNWRVTRLPKEEYKAQKLWLAARRGHYANQEIKAIMKDVAILGTRLQKLHDEIRKNKYASQAELRTQCLCLEHTVFNIQKQRWRVSVLERDHCPPKAPVPPKPQTRRKPNNKDEESLDSDSDSVSNGSLDNFIIDDTETPEAIPSSFSSSDGDDDVISVSGARRRTRGLAPGVFASSSPSPPRPILEKPAIIDLTMESPEPDDLMIETPPLNPVEAATSKFPANTLPGISASVSPPPNLGTAEKNVHVKAETKTRRSSLPKIDDMHGIMMMEWELIEERQDRRRLLAKIIFCLSDEERQNLADKIPTYQFSRLKRLLQRALRCLNKRSKDVSGLEPLESSLIMRTASIYVSWVNCVRPAREGIPRKFVIEAREDLEDPEGQGLGKFYDELIKRLDFCRKWEQNTETVRSVDQEPNGAPHKKRKREVKESQAAKQNQASAQLRVAQQEKQRMKLEEKWESLGLSNDNPSQHAISFKDPVIYLDSHIAQRVKPHQLSGIRFMWRELIEDKKQQGCLLAHTMGLGKTMQVISLLTTISAAAASDDPRVREQVPEAFHRPRTLILCPSSLIENWYDEFLMWTPQTSRIGKVRRVSTTDNLTVRLGEVSGWHREGGVLLISYDIFRAWIINEKTPKRSRALPDTVHKKVRTWLLEGPSIIVADEAHKMKNPTSATAVAAMQFRSRSRIALTGSPLANNLGDYYTMVNWLAQDYLGSMVEFKAHFIEPISEGLYIDSTHHERRRSLMRLQVLKQILEPKINRADITVLEGSLPPKVEFVLTVPLTALQKTAYDSYAAFVLQGQVEEVRQAQLWSWLAILGLCCHHPVCFREKLLGRANDATKKMGDAEHAIPGDGPIAQAELPDLARLVAKQEHHFAQVPDMKAIELSARAEILNRIVAESIRAGDKVLVFSQSLPTLDYIEHVLKVSNWRYSRLDGQTPIATRQQATKQFNSDAETQVYLISTRAGGLGLNIPGANRVIIFDFSFSPMWEEQAVGRAYRLGQLKPVFVYRFIAGGTYEDIVYHKALFKSHLSVRVVDKKNPIRLAPKKPGEYLFPAKPVAQKDTSKYIGKDPLVLDKILLEDQTKEERLIRDIELTQTFEKEDNDKLTEEEKLSVQEELEDENLRRTDPEAYNKKLYARQMQQMQQQHSGLSTAPFPFLGTYGAQQPHSTHNVGPPALAPDMIMYQHVNSDAGNALVQRQVQAQFPHQTPSTERPRVSPNIPFDVISTQQQQQTALPRTHLKPVELRTPGVGTPQTGLLNTSHDTQIASENNQSEPSKPNSPIIDFPKQQTIEEHQPTLLRGQSVPVQLDPPVPDVCSQTWLETS</sequence>
<dbReference type="Gene3D" id="1.10.150.50">
    <property type="entry name" value="Transcription Factor, Ets-1"/>
    <property type="match status" value="1"/>
</dbReference>
<comment type="similarity">
    <text evidence="2">Belongs to the SNF2/RAD54 helicase family.</text>
</comment>
<feature type="region of interest" description="Disordered" evidence="9">
    <location>
        <begin position="852"/>
        <end position="890"/>
    </location>
</feature>
<dbReference type="InterPro" id="IPR049730">
    <property type="entry name" value="SNF2/RAD54-like_C"/>
</dbReference>
<dbReference type="Pfam" id="PF00271">
    <property type="entry name" value="Helicase_C"/>
    <property type="match status" value="1"/>
</dbReference>
<feature type="compositionally biased region" description="Basic and acidic residues" evidence="9">
    <location>
        <begin position="1542"/>
        <end position="1555"/>
    </location>
</feature>
<dbReference type="Proteomes" id="UP001610335">
    <property type="component" value="Unassembled WGS sequence"/>
</dbReference>
<name>A0ABR4ID24_9EURO</name>
<dbReference type="InterPro" id="IPR013761">
    <property type="entry name" value="SAM/pointed_sf"/>
</dbReference>
<dbReference type="Pfam" id="PF24580">
    <property type="entry name" value="DUF7607"/>
    <property type="match status" value="1"/>
</dbReference>
<organism evidence="13 14">
    <name type="scientific">Aspergillus cavernicola</name>
    <dbReference type="NCBI Taxonomy" id="176166"/>
    <lineage>
        <taxon>Eukaryota</taxon>
        <taxon>Fungi</taxon>
        <taxon>Dikarya</taxon>
        <taxon>Ascomycota</taxon>
        <taxon>Pezizomycotina</taxon>
        <taxon>Eurotiomycetes</taxon>
        <taxon>Eurotiomycetidae</taxon>
        <taxon>Eurotiales</taxon>
        <taxon>Aspergillaceae</taxon>
        <taxon>Aspergillus</taxon>
        <taxon>Aspergillus subgen. Nidulantes</taxon>
    </lineage>
</organism>
<dbReference type="InterPro" id="IPR000330">
    <property type="entry name" value="SNF2_N"/>
</dbReference>
<dbReference type="InterPro" id="IPR038718">
    <property type="entry name" value="SNF2-like_sf"/>
</dbReference>
<evidence type="ECO:0000313" key="13">
    <source>
        <dbReference type="EMBL" id="KAL2825636.1"/>
    </source>
</evidence>
<comment type="subcellular location">
    <subcellularLocation>
        <location evidence="1">Nucleus</location>
    </subcellularLocation>
</comment>
<dbReference type="GO" id="GO:0016787">
    <property type="term" value="F:hydrolase activity"/>
    <property type="evidence" value="ECO:0007669"/>
    <property type="project" value="UniProtKB-KW"/>
</dbReference>
<keyword evidence="8" id="KW-0539">Nucleus</keyword>
<evidence type="ECO:0000256" key="8">
    <source>
        <dbReference type="ARBA" id="ARBA00023242"/>
    </source>
</evidence>
<dbReference type="SUPFAM" id="SSF52540">
    <property type="entry name" value="P-loop containing nucleoside triphosphate hydrolases"/>
    <property type="match status" value="2"/>
</dbReference>
<feature type="compositionally biased region" description="Low complexity" evidence="9">
    <location>
        <begin position="567"/>
        <end position="576"/>
    </location>
</feature>
<dbReference type="PANTHER" id="PTHR45797">
    <property type="entry name" value="RAD54-LIKE"/>
    <property type="match status" value="1"/>
</dbReference>
<dbReference type="SUPFAM" id="SSF47769">
    <property type="entry name" value="SAM/Pointed domain"/>
    <property type="match status" value="1"/>
</dbReference>
<keyword evidence="4 13" id="KW-0378">Hydrolase</keyword>
<dbReference type="SMART" id="SM00487">
    <property type="entry name" value="DEXDc"/>
    <property type="match status" value="1"/>
</dbReference>
<dbReference type="CDD" id="cd18007">
    <property type="entry name" value="DEXHc_ATRX-like"/>
    <property type="match status" value="1"/>
</dbReference>
<accession>A0ABR4ID24</accession>
<evidence type="ECO:0000256" key="5">
    <source>
        <dbReference type="ARBA" id="ARBA00022806"/>
    </source>
</evidence>
<dbReference type="SMART" id="SM00490">
    <property type="entry name" value="HELICc"/>
    <property type="match status" value="1"/>
</dbReference>
<dbReference type="InterPro" id="IPR027417">
    <property type="entry name" value="P-loop_NTPase"/>
</dbReference>
<reference evidence="13 14" key="1">
    <citation type="submission" date="2024-07" db="EMBL/GenBank/DDBJ databases">
        <title>Section-level genome sequencing and comparative genomics of Aspergillus sections Usti and Cavernicolus.</title>
        <authorList>
            <consortium name="Lawrence Berkeley National Laboratory"/>
            <person name="Nybo J.L."/>
            <person name="Vesth T.C."/>
            <person name="Theobald S."/>
            <person name="Frisvad J.C."/>
            <person name="Larsen T.O."/>
            <person name="Kjaerboelling I."/>
            <person name="Rothschild-Mancinelli K."/>
            <person name="Lyhne E.K."/>
            <person name="Kogle M.E."/>
            <person name="Barry K."/>
            <person name="Clum A."/>
            <person name="Na H."/>
            <person name="Ledsgaard L."/>
            <person name="Lin J."/>
            <person name="Lipzen A."/>
            <person name="Kuo A."/>
            <person name="Riley R."/>
            <person name="Mondo S."/>
            <person name="LaButti K."/>
            <person name="Haridas S."/>
            <person name="Pangalinan J."/>
            <person name="Salamov A.A."/>
            <person name="Simmons B.A."/>
            <person name="Magnuson J.K."/>
            <person name="Chen J."/>
            <person name="Drula E."/>
            <person name="Henrissat B."/>
            <person name="Wiebenga A."/>
            <person name="Lubbers R.J."/>
            <person name="Gomes A.C."/>
            <person name="Makela M.R."/>
            <person name="Stajich J."/>
            <person name="Grigoriev I.V."/>
            <person name="Mortensen U.H."/>
            <person name="De vries R.P."/>
            <person name="Baker S.E."/>
            <person name="Andersen M.R."/>
        </authorList>
    </citation>
    <scope>NUCLEOTIDE SEQUENCE [LARGE SCALE GENOMIC DNA]</scope>
    <source>
        <strain evidence="13 14">CBS 600.67</strain>
    </source>
</reference>
<proteinExistence type="inferred from homology"/>
<dbReference type="Pfam" id="PF00176">
    <property type="entry name" value="SNF2-rel_dom"/>
    <property type="match status" value="1"/>
</dbReference>
<dbReference type="InterPro" id="IPR001660">
    <property type="entry name" value="SAM"/>
</dbReference>
<keyword evidence="5" id="KW-0347">Helicase</keyword>
<dbReference type="PROSITE" id="PS51194">
    <property type="entry name" value="HELICASE_CTER"/>
    <property type="match status" value="1"/>
</dbReference>
<evidence type="ECO:0000256" key="6">
    <source>
        <dbReference type="ARBA" id="ARBA00022840"/>
    </source>
</evidence>